<evidence type="ECO:0000256" key="2">
    <source>
        <dbReference type="SAM" id="MobiDB-lite"/>
    </source>
</evidence>
<evidence type="ECO:0000256" key="1">
    <source>
        <dbReference type="PROSITE-ProRule" id="PRU00182"/>
    </source>
</evidence>
<feature type="region of interest" description="Disordered" evidence="2">
    <location>
        <begin position="90"/>
        <end position="141"/>
    </location>
</feature>
<evidence type="ECO:0000313" key="5">
    <source>
        <dbReference type="Proteomes" id="UP001209755"/>
    </source>
</evidence>
<dbReference type="Proteomes" id="UP001209755">
    <property type="component" value="Unassembled WGS sequence"/>
</dbReference>
<name>A0ABT3H9Q7_9HYPH</name>
<keyword evidence="1" id="KW-0694">RNA-binding</keyword>
<feature type="compositionally biased region" description="Basic and acidic residues" evidence="2">
    <location>
        <begin position="106"/>
        <end position="122"/>
    </location>
</feature>
<dbReference type="PROSITE" id="PS50889">
    <property type="entry name" value="S4"/>
    <property type="match status" value="1"/>
</dbReference>
<accession>A0ABT3H9Q7</accession>
<feature type="domain" description="RNA-binding S4" evidence="3">
    <location>
        <begin position="19"/>
        <end position="84"/>
    </location>
</feature>
<keyword evidence="4" id="KW-0346">Stress response</keyword>
<keyword evidence="5" id="KW-1185">Reference proteome</keyword>
<feature type="compositionally biased region" description="Basic and acidic residues" evidence="2">
    <location>
        <begin position="131"/>
        <end position="141"/>
    </location>
</feature>
<dbReference type="Gene3D" id="3.10.290.10">
    <property type="entry name" value="RNA-binding S4 domain"/>
    <property type="match status" value="1"/>
</dbReference>
<comment type="caution">
    <text evidence="4">The sequence shown here is derived from an EMBL/GenBank/DDBJ whole genome shotgun (WGS) entry which is preliminary data.</text>
</comment>
<organism evidence="4 5">
    <name type="scientific">Rhodobium gokarnense</name>
    <dbReference type="NCBI Taxonomy" id="364296"/>
    <lineage>
        <taxon>Bacteria</taxon>
        <taxon>Pseudomonadati</taxon>
        <taxon>Pseudomonadota</taxon>
        <taxon>Alphaproteobacteria</taxon>
        <taxon>Hyphomicrobiales</taxon>
        <taxon>Rhodobiaceae</taxon>
        <taxon>Rhodobium</taxon>
    </lineage>
</organism>
<dbReference type="Pfam" id="PF01479">
    <property type="entry name" value="S4"/>
    <property type="match status" value="1"/>
</dbReference>
<proteinExistence type="predicted"/>
<dbReference type="SUPFAM" id="SSF55174">
    <property type="entry name" value="Alpha-L RNA-binding motif"/>
    <property type="match status" value="1"/>
</dbReference>
<gene>
    <name evidence="4" type="ORF">M2319_001454</name>
</gene>
<protein>
    <submittedName>
        <fullName evidence="4">Ribosome-associated heat shock protein Hsp15</fullName>
    </submittedName>
</protein>
<dbReference type="SMART" id="SM00363">
    <property type="entry name" value="S4"/>
    <property type="match status" value="1"/>
</dbReference>
<dbReference type="InterPro" id="IPR002942">
    <property type="entry name" value="S4_RNA-bd"/>
</dbReference>
<sequence length="141" mass="15832">MADTGPEATGGAEAGNARLRIDKWLWFARVVKTRTLAQKLAVSGRVRKNREKISSASETVRPGDVLTITLERQVKVLRILGLGERRGPAPEAQKLYEDLSPPVVKRPREERPLPPGQREHGAGRPTKRERRRIDAFRHGDD</sequence>
<dbReference type="InterPro" id="IPR036986">
    <property type="entry name" value="S4_RNA-bd_sf"/>
</dbReference>
<dbReference type="RefSeq" id="WP_264600782.1">
    <property type="nucleotide sequence ID" value="NZ_JAOQNS010000003.1"/>
</dbReference>
<dbReference type="EMBL" id="JAOQNS010000003">
    <property type="protein sequence ID" value="MCW2307132.1"/>
    <property type="molecule type" value="Genomic_DNA"/>
</dbReference>
<reference evidence="5" key="1">
    <citation type="submission" date="2023-07" db="EMBL/GenBank/DDBJ databases">
        <title>Genome sequencing of Purple Non-Sulfur Bacteria from various extreme environments.</title>
        <authorList>
            <person name="Mayer M."/>
        </authorList>
    </citation>
    <scope>NUCLEOTIDE SEQUENCE [LARGE SCALE GENOMIC DNA]</scope>
    <source>
        <strain evidence="5">DSM 17935</strain>
    </source>
</reference>
<evidence type="ECO:0000313" key="4">
    <source>
        <dbReference type="EMBL" id="MCW2307132.1"/>
    </source>
</evidence>
<dbReference type="CDD" id="cd00165">
    <property type="entry name" value="S4"/>
    <property type="match status" value="1"/>
</dbReference>
<evidence type="ECO:0000259" key="3">
    <source>
        <dbReference type="SMART" id="SM00363"/>
    </source>
</evidence>